<comment type="caution">
    <text evidence="10">The sequence shown here is derived from an EMBL/GenBank/DDBJ whole genome shotgun (WGS) entry which is preliminary data.</text>
</comment>
<evidence type="ECO:0000256" key="2">
    <source>
        <dbReference type="ARBA" id="ARBA00006789"/>
    </source>
</evidence>
<sequence length="532" mass="57794">MYEGGPLLDYSHLTPSLPSGPQEVDVDSYYGDMYGVDDDGDLPRSISGPSQADRPSSMTELVAEAMEVLIGMAQMNEPLWFTSQDGTCNVLNEDAYMRYFPRGIIGPKPAGFKCEASRETTVVHMNHVNLVEIFMDGNLWSRVFRGIVSSAMTLEVLSTGVAGSYNGALQAMKAEFQVPSPFVPTRESHYVRYCKQHSDGTWAVVDVSVDPLATCRRRPSGCLIQESPNGYSKVTWVEHMEVDDRGVDYNLYKQLVNSGTAFGAKRWVATLERGCERLASFMETNIPTTNVVGGINMDVISSQEQRKSVLKLAERMVISFCRGVSASNAHTWTRVANNVRVMLRQNVDDTGSPGLVLHAATSLWLTLPPKRVFDFLSDLNSKSKWDTLAYKSVVQVLGQIACGGERGNTVSVLRVKNDTVEIQECCTDAIGSFIIYTPIDIGLMNYVLNGGDPNSVAALASGIAILPDGTTTNGNDIGETGPGGSLLTVAFQVLADYDPTAELSNGLLTTIINLVSTTGDHIRTSLSPQLQA</sequence>
<dbReference type="InterPro" id="IPR057993">
    <property type="entry name" value="HD-Zip_IV_C"/>
</dbReference>
<dbReference type="CDD" id="cd08875">
    <property type="entry name" value="START_ArGLABRA2_like"/>
    <property type="match status" value="1"/>
</dbReference>
<keyword evidence="4" id="KW-0175">Coiled coil</keyword>
<evidence type="ECO:0000256" key="8">
    <source>
        <dbReference type="ARBA" id="ARBA00023242"/>
    </source>
</evidence>
<dbReference type="InterPro" id="IPR042160">
    <property type="entry name" value="HD-Zip_IV"/>
</dbReference>
<organism evidence="10 11">
    <name type="scientific">Crotalaria pallida</name>
    <name type="common">Smooth rattlebox</name>
    <name type="synonym">Crotalaria striata</name>
    <dbReference type="NCBI Taxonomy" id="3830"/>
    <lineage>
        <taxon>Eukaryota</taxon>
        <taxon>Viridiplantae</taxon>
        <taxon>Streptophyta</taxon>
        <taxon>Embryophyta</taxon>
        <taxon>Tracheophyta</taxon>
        <taxon>Spermatophyta</taxon>
        <taxon>Magnoliopsida</taxon>
        <taxon>eudicotyledons</taxon>
        <taxon>Gunneridae</taxon>
        <taxon>Pentapetalae</taxon>
        <taxon>rosids</taxon>
        <taxon>fabids</taxon>
        <taxon>Fabales</taxon>
        <taxon>Fabaceae</taxon>
        <taxon>Papilionoideae</taxon>
        <taxon>50 kb inversion clade</taxon>
        <taxon>genistoids sensu lato</taxon>
        <taxon>core genistoids</taxon>
        <taxon>Crotalarieae</taxon>
        <taxon>Crotalaria</taxon>
    </lineage>
</organism>
<keyword evidence="6" id="KW-0371">Homeobox</keyword>
<keyword evidence="3" id="KW-0805">Transcription regulation</keyword>
<protein>
    <recommendedName>
        <fullName evidence="9">START domain-containing protein</fullName>
    </recommendedName>
</protein>
<dbReference type="FunFam" id="3.30.530.20:FF:000026">
    <property type="entry name" value="Homeobox-leucine zipper protein GLABRA 2"/>
    <property type="match status" value="1"/>
</dbReference>
<dbReference type="Gene3D" id="3.30.530.20">
    <property type="match status" value="1"/>
</dbReference>
<dbReference type="InterPro" id="IPR002913">
    <property type="entry name" value="START_lipid-bd_dom"/>
</dbReference>
<dbReference type="Pfam" id="PF25797">
    <property type="entry name" value="PDF2_C"/>
    <property type="match status" value="1"/>
</dbReference>
<gene>
    <name evidence="10" type="ORF">RIF29_31572</name>
</gene>
<dbReference type="AlphaFoldDB" id="A0AAN9EHT0"/>
<evidence type="ECO:0000313" key="11">
    <source>
        <dbReference type="Proteomes" id="UP001372338"/>
    </source>
</evidence>
<dbReference type="InterPro" id="IPR023393">
    <property type="entry name" value="START-like_dom_sf"/>
</dbReference>
<dbReference type="PROSITE" id="PS50848">
    <property type="entry name" value="START"/>
    <property type="match status" value="1"/>
</dbReference>
<evidence type="ECO:0000256" key="3">
    <source>
        <dbReference type="ARBA" id="ARBA00023015"/>
    </source>
</evidence>
<dbReference type="SUPFAM" id="SSF55961">
    <property type="entry name" value="Bet v1-like"/>
    <property type="match status" value="2"/>
</dbReference>
<evidence type="ECO:0000256" key="7">
    <source>
        <dbReference type="ARBA" id="ARBA00023163"/>
    </source>
</evidence>
<feature type="domain" description="START" evidence="9">
    <location>
        <begin position="51"/>
        <end position="280"/>
    </location>
</feature>
<reference evidence="10 11" key="1">
    <citation type="submission" date="2024-01" db="EMBL/GenBank/DDBJ databases">
        <title>The genomes of 5 underutilized Papilionoideae crops provide insights into root nodulation and disease resistanc.</title>
        <authorList>
            <person name="Yuan L."/>
        </authorList>
    </citation>
    <scope>NUCLEOTIDE SEQUENCE [LARGE SCALE GENOMIC DNA]</scope>
    <source>
        <strain evidence="10">ZHUSHIDOU_FW_LH</strain>
        <tissue evidence="10">Leaf</tissue>
    </source>
</reference>
<dbReference type="PANTHER" id="PTHR45654:SF93">
    <property type="entry name" value="HOMEOBOX-LEUCINE ZIPPER PROTEIN HDG2-RELATED"/>
    <property type="match status" value="1"/>
</dbReference>
<dbReference type="GO" id="GO:0003677">
    <property type="term" value="F:DNA binding"/>
    <property type="evidence" value="ECO:0007669"/>
    <property type="project" value="UniProtKB-KW"/>
</dbReference>
<comment type="similarity">
    <text evidence="2">Belongs to the HD-ZIP homeobox family. Class IV subfamily.</text>
</comment>
<keyword evidence="5" id="KW-0238">DNA-binding</keyword>
<dbReference type="GO" id="GO:0005634">
    <property type="term" value="C:nucleus"/>
    <property type="evidence" value="ECO:0007669"/>
    <property type="project" value="UniProtKB-SubCell"/>
</dbReference>
<keyword evidence="8" id="KW-0539">Nucleus</keyword>
<dbReference type="PANTHER" id="PTHR45654">
    <property type="entry name" value="HOMEOBOX-LEUCINE ZIPPER PROTEIN MERISTEM L1"/>
    <property type="match status" value="1"/>
</dbReference>
<evidence type="ECO:0000256" key="6">
    <source>
        <dbReference type="ARBA" id="ARBA00023155"/>
    </source>
</evidence>
<dbReference type="GO" id="GO:0008289">
    <property type="term" value="F:lipid binding"/>
    <property type="evidence" value="ECO:0007669"/>
    <property type="project" value="InterPro"/>
</dbReference>
<evidence type="ECO:0000313" key="10">
    <source>
        <dbReference type="EMBL" id="KAK7257532.1"/>
    </source>
</evidence>
<evidence type="ECO:0000256" key="1">
    <source>
        <dbReference type="ARBA" id="ARBA00004123"/>
    </source>
</evidence>
<dbReference type="Proteomes" id="UP001372338">
    <property type="component" value="Unassembled WGS sequence"/>
</dbReference>
<dbReference type="SMART" id="SM00234">
    <property type="entry name" value="START"/>
    <property type="match status" value="1"/>
</dbReference>
<dbReference type="EMBL" id="JAYWIO010000006">
    <property type="protein sequence ID" value="KAK7257532.1"/>
    <property type="molecule type" value="Genomic_DNA"/>
</dbReference>
<evidence type="ECO:0000256" key="5">
    <source>
        <dbReference type="ARBA" id="ARBA00023125"/>
    </source>
</evidence>
<keyword evidence="11" id="KW-1185">Reference proteome</keyword>
<name>A0AAN9EHT0_CROPI</name>
<proteinExistence type="inferred from homology"/>
<evidence type="ECO:0000259" key="9">
    <source>
        <dbReference type="PROSITE" id="PS50848"/>
    </source>
</evidence>
<keyword evidence="7" id="KW-0804">Transcription</keyword>
<accession>A0AAN9EHT0</accession>
<comment type="subcellular location">
    <subcellularLocation>
        <location evidence="1">Nucleus</location>
    </subcellularLocation>
</comment>
<evidence type="ECO:0000256" key="4">
    <source>
        <dbReference type="ARBA" id="ARBA00023054"/>
    </source>
</evidence>
<dbReference type="Pfam" id="PF01852">
    <property type="entry name" value="START"/>
    <property type="match status" value="1"/>
</dbReference>